<comment type="caution">
    <text evidence="6">The sequence shown here is derived from an EMBL/GenBank/DDBJ whole genome shotgun (WGS) entry which is preliminary data.</text>
</comment>
<dbReference type="GO" id="GO:0016020">
    <property type="term" value="C:membrane"/>
    <property type="evidence" value="ECO:0007669"/>
    <property type="project" value="TreeGrafter"/>
</dbReference>
<dbReference type="Proteomes" id="UP000521032">
    <property type="component" value="Unassembled WGS sequence"/>
</dbReference>
<dbReference type="Pfam" id="PF01522">
    <property type="entry name" value="Polysacc_deac_1"/>
    <property type="match status" value="1"/>
</dbReference>
<dbReference type="InterPro" id="IPR011330">
    <property type="entry name" value="Glyco_hydro/deAcase_b/a-brl"/>
</dbReference>
<evidence type="ECO:0000313" key="7">
    <source>
        <dbReference type="Proteomes" id="UP000521032"/>
    </source>
</evidence>
<evidence type="ECO:0000256" key="2">
    <source>
        <dbReference type="ARBA" id="ARBA00022801"/>
    </source>
</evidence>
<dbReference type="InterPro" id="IPR002509">
    <property type="entry name" value="NODB_dom"/>
</dbReference>
<dbReference type="GO" id="GO:0046872">
    <property type="term" value="F:metal ion binding"/>
    <property type="evidence" value="ECO:0007669"/>
    <property type="project" value="UniProtKB-KW"/>
</dbReference>
<evidence type="ECO:0000256" key="1">
    <source>
        <dbReference type="ARBA" id="ARBA00022723"/>
    </source>
</evidence>
<keyword evidence="2" id="KW-0378">Hydrolase</keyword>
<dbReference type="GO" id="GO:0005975">
    <property type="term" value="P:carbohydrate metabolic process"/>
    <property type="evidence" value="ECO:0007669"/>
    <property type="project" value="InterPro"/>
</dbReference>
<feature type="signal peptide" evidence="4">
    <location>
        <begin position="1"/>
        <end position="18"/>
    </location>
</feature>
<dbReference type="PROSITE" id="PS51677">
    <property type="entry name" value="NODB"/>
    <property type="match status" value="1"/>
</dbReference>
<evidence type="ECO:0000259" key="5">
    <source>
        <dbReference type="PROSITE" id="PS51677"/>
    </source>
</evidence>
<dbReference type="AlphaFoldDB" id="A0A6V7RDA6"/>
<dbReference type="PROSITE" id="PS51257">
    <property type="entry name" value="PROKAR_LIPOPROTEIN"/>
    <property type="match status" value="1"/>
</dbReference>
<keyword evidence="4" id="KW-0732">Signal</keyword>
<dbReference type="PANTHER" id="PTHR10587:SF133">
    <property type="entry name" value="CHITIN DEACETYLASE 1-RELATED"/>
    <property type="match status" value="1"/>
</dbReference>
<dbReference type="EMBL" id="CAJEWE010000010">
    <property type="protein sequence ID" value="CAD2075545.1"/>
    <property type="molecule type" value="Genomic_DNA"/>
</dbReference>
<sequence length="474" mass="54372">MKKYIFLFSIILAVLTLAACNNEDLANNINNGKSNDSIQHMDTEFSEFKIATYQSKENPLIEIKYPVFKNDDINNKIIRYRDHDITEFIKMVKDDNENNLLIIDIDPKQFNDDVYFFNKTKKARISDSDIFSQHNIFAVNLKSGQVGSTESFFKTDSKTRESLFKILDEAISADGSIFPYYQHHKLEAYVNNMTNGFLNIEFDDDYAIFQFDSEEIGLPAMGTPKVKVLKKDLIPLMDETIQHCITGQKPKPEETDSKETEGSKDNKQAKEYLTIRELDPNQKMVALTFDDGPKSDTTNKLLDKLQAKNVKASFFMLGSSIEAFSDTATRVDREGHEIGNHSYSHQDMMQVSFDEIRAEINDTSALIEMYTNQTPKFFRPPYGSFNATLEAKVNIETSYWSVDTKDWLTHNTDAILKEIKENVQDGSVILLHDIHMESVDAIDDVIDYLTSEGYQFVTVSEMSHYKGENTLKMR</sequence>
<name>A0A6V7RDA6_9BACL</name>
<keyword evidence="1" id="KW-0479">Metal-binding</keyword>
<dbReference type="GO" id="GO:0016810">
    <property type="term" value="F:hydrolase activity, acting on carbon-nitrogen (but not peptide) bonds"/>
    <property type="evidence" value="ECO:0007669"/>
    <property type="project" value="InterPro"/>
</dbReference>
<organism evidence="6 7">
    <name type="scientific">Phocicoccus schoeneichii</name>
    <dbReference type="NCBI Taxonomy" id="1812261"/>
    <lineage>
        <taxon>Bacteria</taxon>
        <taxon>Bacillati</taxon>
        <taxon>Bacillota</taxon>
        <taxon>Bacilli</taxon>
        <taxon>Bacillales</taxon>
        <taxon>Salinicoccaceae</taxon>
        <taxon>Phocicoccus</taxon>
    </lineage>
</organism>
<protein>
    <submittedName>
        <fullName evidence="6">Peptidoglycan-N-acetylmuramic acid deacetylase PdaC</fullName>
    </submittedName>
</protein>
<evidence type="ECO:0000256" key="4">
    <source>
        <dbReference type="SAM" id="SignalP"/>
    </source>
</evidence>
<dbReference type="SUPFAM" id="SSF88713">
    <property type="entry name" value="Glycoside hydrolase/deacetylase"/>
    <property type="match status" value="1"/>
</dbReference>
<keyword evidence="7" id="KW-1185">Reference proteome</keyword>
<feature type="domain" description="NodB homology" evidence="5">
    <location>
        <begin position="283"/>
        <end position="457"/>
    </location>
</feature>
<dbReference type="PANTHER" id="PTHR10587">
    <property type="entry name" value="GLYCOSYL TRANSFERASE-RELATED"/>
    <property type="match status" value="1"/>
</dbReference>
<accession>A0A6V7RDA6</accession>
<feature type="chain" id="PRO_5039480978" evidence="4">
    <location>
        <begin position="19"/>
        <end position="474"/>
    </location>
</feature>
<reference evidence="6 7" key="1">
    <citation type="submission" date="2020-07" db="EMBL/GenBank/DDBJ databases">
        <authorList>
            <person name="Criscuolo A."/>
        </authorList>
    </citation>
    <scope>NUCLEOTIDE SEQUENCE [LARGE SCALE GENOMIC DNA]</scope>
    <source>
        <strain evidence="7">CIP 111030</strain>
    </source>
</reference>
<dbReference type="RefSeq" id="WP_186086679.1">
    <property type="nucleotide sequence ID" value="NZ_BMDB01000001.1"/>
</dbReference>
<proteinExistence type="predicted"/>
<feature type="region of interest" description="Disordered" evidence="3">
    <location>
        <begin position="244"/>
        <end position="268"/>
    </location>
</feature>
<feature type="compositionally biased region" description="Basic and acidic residues" evidence="3">
    <location>
        <begin position="250"/>
        <end position="268"/>
    </location>
</feature>
<dbReference type="Gene3D" id="3.20.20.370">
    <property type="entry name" value="Glycoside hydrolase/deacetylase"/>
    <property type="match status" value="1"/>
</dbReference>
<dbReference type="InterPro" id="IPR050248">
    <property type="entry name" value="Polysacc_deacetylase_ArnD"/>
</dbReference>
<gene>
    <name evidence="6" type="primary">pdaC_1</name>
    <name evidence="6" type="ORF">JEOSCH030_00857</name>
</gene>
<evidence type="ECO:0000313" key="6">
    <source>
        <dbReference type="EMBL" id="CAD2075545.1"/>
    </source>
</evidence>
<evidence type="ECO:0000256" key="3">
    <source>
        <dbReference type="SAM" id="MobiDB-lite"/>
    </source>
</evidence>